<keyword evidence="11 12" id="KW-0804">Transcription</keyword>
<keyword evidence="8 12" id="KW-0805">Transcription regulation</keyword>
<feature type="binding site" evidence="12">
    <location>
        <position position="53"/>
    </location>
    <ligand>
        <name>[4Fe-4S] cluster</name>
        <dbReference type="ChEBI" id="CHEBI:49883"/>
    </ligand>
</feature>
<feature type="binding site" evidence="12">
    <location>
        <position position="56"/>
    </location>
    <ligand>
        <name>[4Fe-4S] cluster</name>
        <dbReference type="ChEBI" id="CHEBI:49883"/>
    </ligand>
</feature>
<name>A0ABU1UJY3_9ACTN</name>
<evidence type="ECO:0000256" key="5">
    <source>
        <dbReference type="ARBA" id="ARBA00022723"/>
    </source>
</evidence>
<keyword evidence="7 12" id="KW-0411">Iron-sulfur</keyword>
<comment type="similarity">
    <text evidence="2 12">Belongs to the WhiB family.</text>
</comment>
<dbReference type="InterPro" id="IPR003482">
    <property type="entry name" value="Whib"/>
</dbReference>
<comment type="caution">
    <text evidence="14">The sequence shown here is derived from an EMBL/GenBank/DDBJ whole genome shotgun (WGS) entry which is preliminary data.</text>
</comment>
<evidence type="ECO:0000256" key="2">
    <source>
        <dbReference type="ARBA" id="ARBA00006597"/>
    </source>
</evidence>
<keyword evidence="9 12" id="KW-0238">DNA-binding</keyword>
<keyword evidence="5 12" id="KW-0479">Metal-binding</keyword>
<accession>A0ABU1UJY3</accession>
<comment type="PTM">
    <text evidence="12">The Fe-S cluster can be nitrosylated by nitric oxide (NO).</text>
</comment>
<evidence type="ECO:0000256" key="10">
    <source>
        <dbReference type="ARBA" id="ARBA00023157"/>
    </source>
</evidence>
<keyword evidence="4 12" id="KW-0963">Cytoplasm</keyword>
<evidence type="ECO:0000256" key="6">
    <source>
        <dbReference type="ARBA" id="ARBA00023004"/>
    </source>
</evidence>
<gene>
    <name evidence="12" type="primary">whiB</name>
    <name evidence="14" type="ORF">J2X11_000323</name>
</gene>
<feature type="binding site" evidence="12">
    <location>
        <position position="62"/>
    </location>
    <ligand>
        <name>[4Fe-4S] cluster</name>
        <dbReference type="ChEBI" id="CHEBI:49883"/>
    </ligand>
</feature>
<dbReference type="PANTHER" id="PTHR38839:SF5">
    <property type="entry name" value="TRANSCRIPTIONAL REGULATOR WHID"/>
    <property type="match status" value="1"/>
</dbReference>
<evidence type="ECO:0000256" key="4">
    <source>
        <dbReference type="ARBA" id="ARBA00022490"/>
    </source>
</evidence>
<comment type="subcellular location">
    <subcellularLocation>
        <location evidence="1 12">Cytoplasm</location>
    </subcellularLocation>
</comment>
<keyword evidence="6 12" id="KW-0408">Iron</keyword>
<dbReference type="Proteomes" id="UP001257739">
    <property type="component" value="Unassembled WGS sequence"/>
</dbReference>
<feature type="domain" description="4Fe-4S Wbl-type" evidence="13">
    <location>
        <begin position="22"/>
        <end position="86"/>
    </location>
</feature>
<reference evidence="14 15" key="1">
    <citation type="submission" date="2023-07" db="EMBL/GenBank/DDBJ databases">
        <title>Sorghum-associated microbial communities from plants grown in Nebraska, USA.</title>
        <authorList>
            <person name="Schachtman D."/>
        </authorList>
    </citation>
    <scope>NUCLEOTIDE SEQUENCE [LARGE SCALE GENOMIC DNA]</scope>
    <source>
        <strain evidence="14 15">BE248</strain>
    </source>
</reference>
<comment type="PTM">
    <text evidence="12">Upon Fe-S cluster removal intramolecular disulfide bonds are formed.</text>
</comment>
<keyword evidence="15" id="KW-1185">Reference proteome</keyword>
<keyword evidence="3 12" id="KW-0004">4Fe-4S</keyword>
<dbReference type="EMBL" id="JAVDWH010000001">
    <property type="protein sequence ID" value="MDR7085484.1"/>
    <property type="molecule type" value="Genomic_DNA"/>
</dbReference>
<comment type="cofactor">
    <cofactor evidence="12">
        <name>[4Fe-4S] cluster</name>
        <dbReference type="ChEBI" id="CHEBI:49883"/>
    </cofactor>
    <text evidence="12">Binds 1 [4Fe-4S] cluster per subunit. Following nitrosylation of the [4Fe-4S] cluster binds 1 [4Fe-8(NO)] cluster per subunit.</text>
</comment>
<proteinExistence type="inferred from homology"/>
<evidence type="ECO:0000256" key="7">
    <source>
        <dbReference type="ARBA" id="ARBA00023014"/>
    </source>
</evidence>
<evidence type="ECO:0000256" key="1">
    <source>
        <dbReference type="ARBA" id="ARBA00004496"/>
    </source>
</evidence>
<dbReference type="PANTHER" id="PTHR38839">
    <property type="entry name" value="TRANSCRIPTIONAL REGULATOR WHID-RELATED"/>
    <property type="match status" value="1"/>
</dbReference>
<evidence type="ECO:0000256" key="12">
    <source>
        <dbReference type="HAMAP-Rule" id="MF_01479"/>
    </source>
</evidence>
<evidence type="ECO:0000313" key="14">
    <source>
        <dbReference type="EMBL" id="MDR7085484.1"/>
    </source>
</evidence>
<feature type="binding site" evidence="12">
    <location>
        <position position="23"/>
    </location>
    <ligand>
        <name>[4Fe-4S] cluster</name>
        <dbReference type="ChEBI" id="CHEBI:49883"/>
    </ligand>
</feature>
<evidence type="ECO:0000256" key="8">
    <source>
        <dbReference type="ARBA" id="ARBA00023015"/>
    </source>
</evidence>
<evidence type="ECO:0000256" key="3">
    <source>
        <dbReference type="ARBA" id="ARBA00022485"/>
    </source>
</evidence>
<evidence type="ECO:0000313" key="15">
    <source>
        <dbReference type="Proteomes" id="UP001257739"/>
    </source>
</evidence>
<evidence type="ECO:0000256" key="9">
    <source>
        <dbReference type="ARBA" id="ARBA00023125"/>
    </source>
</evidence>
<comment type="function">
    <text evidence="12">Acts as a transcriptional regulator. Probably redox-responsive. The apo- but not holo-form probably binds DNA.</text>
</comment>
<organism evidence="14 15">
    <name type="scientific">Aeromicrobium panaciterrae</name>
    <dbReference type="NCBI Taxonomy" id="363861"/>
    <lineage>
        <taxon>Bacteria</taxon>
        <taxon>Bacillati</taxon>
        <taxon>Actinomycetota</taxon>
        <taxon>Actinomycetes</taxon>
        <taxon>Propionibacteriales</taxon>
        <taxon>Nocardioidaceae</taxon>
        <taxon>Aeromicrobium</taxon>
    </lineage>
</organism>
<dbReference type="InterPro" id="IPR034768">
    <property type="entry name" value="4FE4S_WBL"/>
</dbReference>
<dbReference type="Pfam" id="PF02467">
    <property type="entry name" value="Whib"/>
    <property type="match status" value="1"/>
</dbReference>
<evidence type="ECO:0000259" key="13">
    <source>
        <dbReference type="PROSITE" id="PS51674"/>
    </source>
</evidence>
<dbReference type="RefSeq" id="WP_309965880.1">
    <property type="nucleotide sequence ID" value="NZ_JAVDWH010000001.1"/>
</dbReference>
<sequence>MVNIKRLPLPLMDVYDWQYDGLCMDMDSEVFFSPEAERGAKRIRREDAAKALCRQCPVIESCRQHALRAQEPYGVWGGLSESERAEMVGQRSVAS</sequence>
<dbReference type="PROSITE" id="PS51674">
    <property type="entry name" value="4FE4S_WBL"/>
    <property type="match status" value="1"/>
</dbReference>
<protein>
    <recommendedName>
        <fullName evidence="12">Transcriptional regulator WhiB</fullName>
    </recommendedName>
</protein>
<dbReference type="HAMAP" id="MF_01479">
    <property type="entry name" value="WhiB"/>
    <property type="match status" value="1"/>
</dbReference>
<keyword evidence="10 12" id="KW-1015">Disulfide bond</keyword>
<evidence type="ECO:0000256" key="11">
    <source>
        <dbReference type="ARBA" id="ARBA00023163"/>
    </source>
</evidence>